<feature type="coiled-coil region" evidence="1">
    <location>
        <begin position="198"/>
        <end position="225"/>
    </location>
</feature>
<dbReference type="AlphaFoldDB" id="A0AAW1S1E4"/>
<dbReference type="EMBL" id="JALJOU010000016">
    <property type="protein sequence ID" value="KAK9839433.1"/>
    <property type="molecule type" value="Genomic_DNA"/>
</dbReference>
<gene>
    <name evidence="3" type="ORF">WJX81_001863</name>
</gene>
<feature type="compositionally biased region" description="Basic and acidic residues" evidence="2">
    <location>
        <begin position="1"/>
        <end position="10"/>
    </location>
</feature>
<organism evidence="3 4">
    <name type="scientific">Elliptochloris bilobata</name>
    <dbReference type="NCBI Taxonomy" id="381761"/>
    <lineage>
        <taxon>Eukaryota</taxon>
        <taxon>Viridiplantae</taxon>
        <taxon>Chlorophyta</taxon>
        <taxon>core chlorophytes</taxon>
        <taxon>Trebouxiophyceae</taxon>
        <taxon>Trebouxiophyceae incertae sedis</taxon>
        <taxon>Elliptochloris clade</taxon>
        <taxon>Elliptochloris</taxon>
    </lineage>
</organism>
<keyword evidence="4" id="KW-1185">Reference proteome</keyword>
<comment type="caution">
    <text evidence="3">The sequence shown here is derived from an EMBL/GenBank/DDBJ whole genome shotgun (WGS) entry which is preliminary data.</text>
</comment>
<feature type="region of interest" description="Disordered" evidence="2">
    <location>
        <begin position="324"/>
        <end position="370"/>
    </location>
</feature>
<name>A0AAW1S1E4_9CHLO</name>
<reference evidence="3 4" key="1">
    <citation type="journal article" date="2024" name="Nat. Commun.">
        <title>Phylogenomics reveals the evolutionary origins of lichenization in chlorophyte algae.</title>
        <authorList>
            <person name="Puginier C."/>
            <person name="Libourel C."/>
            <person name="Otte J."/>
            <person name="Skaloud P."/>
            <person name="Haon M."/>
            <person name="Grisel S."/>
            <person name="Petersen M."/>
            <person name="Berrin J.G."/>
            <person name="Delaux P.M."/>
            <person name="Dal Grande F."/>
            <person name="Keller J."/>
        </authorList>
    </citation>
    <scope>NUCLEOTIDE SEQUENCE [LARGE SCALE GENOMIC DNA]</scope>
    <source>
        <strain evidence="3 4">SAG 245.80</strain>
    </source>
</reference>
<feature type="region of interest" description="Disordered" evidence="2">
    <location>
        <begin position="383"/>
        <end position="403"/>
    </location>
</feature>
<accession>A0AAW1S1E4</accession>
<protein>
    <submittedName>
        <fullName evidence="3">Uncharacterized protein</fullName>
    </submittedName>
</protein>
<proteinExistence type="predicted"/>
<evidence type="ECO:0000256" key="1">
    <source>
        <dbReference type="SAM" id="Coils"/>
    </source>
</evidence>
<feature type="region of interest" description="Disordered" evidence="2">
    <location>
        <begin position="246"/>
        <end position="274"/>
    </location>
</feature>
<keyword evidence="1" id="KW-0175">Coiled coil</keyword>
<evidence type="ECO:0000313" key="3">
    <source>
        <dbReference type="EMBL" id="KAK9839433.1"/>
    </source>
</evidence>
<evidence type="ECO:0000256" key="2">
    <source>
        <dbReference type="SAM" id="MobiDB-lite"/>
    </source>
</evidence>
<sequence length="444" mass="43632">MDTKWADPGKPKRKRAPPGDEADEPNRPAQRTAPLAVGAAVPATAPDAAPLAAFAARAAELGREVAGAAAMLQQLSAAEEQVQVLYRSLAGRHVAAAAASEAAASSAGTLASSSMGGTLAATTSGGTLAAASPGGPLAVAVGQEASSGTGALSEALQAAHEALDERDRDAAVLRAEAEGLADVLGAAGADAAAEAAARAQLGAQLAQALRRLSKVTAELATCRKDLAACRAELVCTRQLLAAALASAASHPRLDNPRAPSGRVGDESGSSTRGIAAAAAPDALEAHALPAADGLNAVLAADQSARGAVSASFAEMALSPVPRRTPLDARRTWGSPAGIGNGSIHPSRTPRAARRSAWDSPLPAAPATGASTAALARALSSIRERERTAGRTPPAAPPSAPTPLAAVLSRGTQLAGVAGLGLPGSAAQTPLAAVLAQLGARTPGV</sequence>
<feature type="compositionally biased region" description="Low complexity" evidence="2">
    <location>
        <begin position="359"/>
        <end position="370"/>
    </location>
</feature>
<feature type="region of interest" description="Disordered" evidence="2">
    <location>
        <begin position="1"/>
        <end position="41"/>
    </location>
</feature>
<dbReference type="Proteomes" id="UP001445335">
    <property type="component" value="Unassembled WGS sequence"/>
</dbReference>
<evidence type="ECO:0000313" key="4">
    <source>
        <dbReference type="Proteomes" id="UP001445335"/>
    </source>
</evidence>